<reference evidence="2 3" key="1">
    <citation type="submission" date="2018-03" db="EMBL/GenBank/DDBJ databases">
        <title>Genome sequencing of Melaminivora sp.</title>
        <authorList>
            <person name="Kim S.-J."/>
            <person name="Heo J."/>
            <person name="Ahn J.-H."/>
            <person name="Kwon S.-W."/>
        </authorList>
    </citation>
    <scope>NUCLEOTIDE SEQUENCE [LARGE SCALE GENOMIC DNA]</scope>
    <source>
        <strain evidence="2 3">SC2-9</strain>
    </source>
</reference>
<sequence length="141" mass="15850">MKGSVMATSTSCRYIYASLALALLGACATTSNEPPEQAVQRRSTAYWQARMAGDYKKTYELSTPSYRQLRTLEQHRSKFAPTVAVKNAEVSKVSCQADRCVATLKMTVQPVLPGLNLGTIPMYVDETWLLQDGQWWYFEEP</sequence>
<feature type="chain" id="PRO_5015326193" description="Lipoprotein" evidence="1">
    <location>
        <begin position="23"/>
        <end position="141"/>
    </location>
</feature>
<evidence type="ECO:0000256" key="1">
    <source>
        <dbReference type="SAM" id="SignalP"/>
    </source>
</evidence>
<dbReference type="KEGG" id="mela:C6568_05825"/>
<feature type="signal peptide" evidence="1">
    <location>
        <begin position="1"/>
        <end position="22"/>
    </location>
</feature>
<dbReference type="OrthoDB" id="8796993at2"/>
<name>A0A2R3QAP9_9BURK</name>
<dbReference type="AlphaFoldDB" id="A0A2R3QAP9"/>
<dbReference type="EMBL" id="CP027667">
    <property type="protein sequence ID" value="AVO48829.1"/>
    <property type="molecule type" value="Genomic_DNA"/>
</dbReference>
<evidence type="ECO:0008006" key="4">
    <source>
        <dbReference type="Google" id="ProtNLM"/>
    </source>
</evidence>
<evidence type="ECO:0000313" key="2">
    <source>
        <dbReference type="EMBL" id="AVO48829.1"/>
    </source>
</evidence>
<gene>
    <name evidence="2" type="ORF">C6568_05825</name>
</gene>
<dbReference type="Proteomes" id="UP000237925">
    <property type="component" value="Chromosome"/>
</dbReference>
<dbReference type="PROSITE" id="PS51257">
    <property type="entry name" value="PROKAR_LIPOPROTEIN"/>
    <property type="match status" value="1"/>
</dbReference>
<evidence type="ECO:0000313" key="3">
    <source>
        <dbReference type="Proteomes" id="UP000237925"/>
    </source>
</evidence>
<accession>A0A2R3QAP9</accession>
<organism evidence="2 3">
    <name type="scientific">Melaminivora suipulveris</name>
    <dbReference type="NCBI Taxonomy" id="2109913"/>
    <lineage>
        <taxon>Bacteria</taxon>
        <taxon>Pseudomonadati</taxon>
        <taxon>Pseudomonadota</taxon>
        <taxon>Betaproteobacteria</taxon>
        <taxon>Burkholderiales</taxon>
        <taxon>Comamonadaceae</taxon>
        <taxon>Melaminivora</taxon>
    </lineage>
</organism>
<proteinExistence type="predicted"/>
<keyword evidence="1" id="KW-0732">Signal</keyword>
<keyword evidence="3" id="KW-1185">Reference proteome</keyword>
<protein>
    <recommendedName>
        <fullName evidence="4">Lipoprotein</fullName>
    </recommendedName>
</protein>